<evidence type="ECO:0000256" key="10">
    <source>
        <dbReference type="SAM" id="SignalP"/>
    </source>
</evidence>
<dbReference type="InterPro" id="IPR036179">
    <property type="entry name" value="Ig-like_dom_sf"/>
</dbReference>
<keyword evidence="6" id="KW-1015">Disulfide bond</keyword>
<keyword evidence="3 10" id="KW-0732">Signal</keyword>
<dbReference type="Proteomes" id="UP000002254">
    <property type="component" value="Chromosome 1"/>
</dbReference>
<dbReference type="AlphaFoldDB" id="A0A8P0T005"/>
<dbReference type="InterPro" id="IPR013783">
    <property type="entry name" value="Ig-like_fold"/>
</dbReference>
<dbReference type="Ensembl" id="ENSCAFT00000071234.2">
    <property type="protein sequence ID" value="ENSCAFP00000047086.2"/>
    <property type="gene ID" value="ENSCAFG00000007631.5"/>
</dbReference>
<feature type="compositionally biased region" description="Low complexity" evidence="9">
    <location>
        <begin position="213"/>
        <end position="228"/>
    </location>
</feature>
<feature type="region of interest" description="Disordered" evidence="9">
    <location>
        <begin position="260"/>
        <end position="299"/>
    </location>
</feature>
<evidence type="ECO:0000256" key="6">
    <source>
        <dbReference type="ARBA" id="ARBA00023157"/>
    </source>
</evidence>
<evidence type="ECO:0000256" key="1">
    <source>
        <dbReference type="ARBA" id="ARBA00004479"/>
    </source>
</evidence>
<dbReference type="Gene3D" id="2.60.40.10">
    <property type="entry name" value="Immunoglobulins"/>
    <property type="match status" value="1"/>
</dbReference>
<dbReference type="SMART" id="SM00409">
    <property type="entry name" value="IG"/>
    <property type="match status" value="1"/>
</dbReference>
<keyword evidence="7" id="KW-0393">Immunoglobulin domain</keyword>
<evidence type="ECO:0000256" key="2">
    <source>
        <dbReference type="ARBA" id="ARBA00022692"/>
    </source>
</evidence>
<dbReference type="PROSITE" id="PS50835">
    <property type="entry name" value="IG_LIKE"/>
    <property type="match status" value="1"/>
</dbReference>
<reference evidence="12 13" key="1">
    <citation type="journal article" date="2005" name="Nature">
        <title>Genome sequence, comparative analysis and haplotype structure of the domestic dog.</title>
        <authorList>
            <consortium name="Broad Sequencing Platform"/>
            <person name="Lindblad-Toh K."/>
            <person name="Wade C.M."/>
            <person name="Mikkelsen T.S."/>
            <person name="Karlsson E.K."/>
            <person name="Jaffe D.B."/>
            <person name="Kamal M."/>
            <person name="Clamp M."/>
            <person name="Chang J.L."/>
            <person name="Kulbokas E.J. III"/>
            <person name="Zody M.C."/>
            <person name="Mauceli E."/>
            <person name="Xie X."/>
            <person name="Breen M."/>
            <person name="Wayne R.K."/>
            <person name="Ostrander E.A."/>
            <person name="Ponting C.P."/>
            <person name="Galibert F."/>
            <person name="Smith D.R."/>
            <person name="DeJong P.J."/>
            <person name="Kirkness E."/>
            <person name="Alvarez P."/>
            <person name="Biagi T."/>
            <person name="Brockman W."/>
            <person name="Butler J."/>
            <person name="Chin C.W."/>
            <person name="Cook A."/>
            <person name="Cuff J."/>
            <person name="Daly M.J."/>
            <person name="DeCaprio D."/>
            <person name="Gnerre S."/>
            <person name="Grabherr M."/>
            <person name="Kellis M."/>
            <person name="Kleber M."/>
            <person name="Bardeleben C."/>
            <person name="Goodstadt L."/>
            <person name="Heger A."/>
            <person name="Hitte C."/>
            <person name="Kim L."/>
            <person name="Koepfli K.P."/>
            <person name="Parker H.G."/>
            <person name="Pollinger J.P."/>
            <person name="Searle S.M."/>
            <person name="Sutter N.B."/>
            <person name="Thomas R."/>
            <person name="Webber C."/>
            <person name="Baldwin J."/>
            <person name="Abebe A."/>
            <person name="Abouelleil A."/>
            <person name="Aftuck L."/>
            <person name="Ait-Zahra M."/>
            <person name="Aldredge T."/>
            <person name="Allen N."/>
            <person name="An P."/>
            <person name="Anderson S."/>
            <person name="Antoine C."/>
            <person name="Arachchi H."/>
            <person name="Aslam A."/>
            <person name="Ayotte L."/>
            <person name="Bachantsang P."/>
            <person name="Barry A."/>
            <person name="Bayul T."/>
            <person name="Benamara M."/>
            <person name="Berlin A."/>
            <person name="Bessette D."/>
            <person name="Blitshteyn B."/>
            <person name="Bloom T."/>
            <person name="Blye J."/>
            <person name="Boguslavskiy L."/>
            <person name="Bonnet C."/>
            <person name="Boukhgalter B."/>
            <person name="Brown A."/>
            <person name="Cahill P."/>
            <person name="Calixte N."/>
            <person name="Camarata J."/>
            <person name="Cheshatsang Y."/>
            <person name="Chu J."/>
            <person name="Citroen M."/>
            <person name="Collymore A."/>
            <person name="Cooke P."/>
            <person name="Dawoe T."/>
            <person name="Daza R."/>
            <person name="Decktor K."/>
            <person name="DeGray S."/>
            <person name="Dhargay N."/>
            <person name="Dooley K."/>
            <person name="Dooley K."/>
            <person name="Dorje P."/>
            <person name="Dorjee K."/>
            <person name="Dorris L."/>
            <person name="Duffey N."/>
            <person name="Dupes A."/>
            <person name="Egbiremolen O."/>
            <person name="Elong R."/>
            <person name="Falk J."/>
            <person name="Farina A."/>
            <person name="Faro S."/>
            <person name="Ferguson D."/>
            <person name="Ferreira P."/>
            <person name="Fisher S."/>
            <person name="FitzGerald M."/>
            <person name="Foley K."/>
            <person name="Foley C."/>
            <person name="Franke A."/>
            <person name="Friedrich D."/>
            <person name="Gage D."/>
            <person name="Garber M."/>
            <person name="Gearin G."/>
            <person name="Giannoukos G."/>
            <person name="Goode T."/>
            <person name="Goyette A."/>
            <person name="Graham J."/>
            <person name="Grandbois E."/>
            <person name="Gyaltsen K."/>
            <person name="Hafez N."/>
            <person name="Hagopian D."/>
            <person name="Hagos B."/>
            <person name="Hall J."/>
            <person name="Healy C."/>
            <person name="Hegarty R."/>
            <person name="Honan T."/>
            <person name="Horn A."/>
            <person name="Houde N."/>
            <person name="Hughes L."/>
            <person name="Hunnicutt L."/>
            <person name="Husby M."/>
            <person name="Jester B."/>
            <person name="Jones C."/>
            <person name="Kamat A."/>
            <person name="Kanga B."/>
            <person name="Kells C."/>
            <person name="Khazanovich D."/>
            <person name="Kieu A.C."/>
            <person name="Kisner P."/>
            <person name="Kumar M."/>
            <person name="Lance K."/>
            <person name="Landers T."/>
            <person name="Lara M."/>
            <person name="Lee W."/>
            <person name="Leger J.P."/>
            <person name="Lennon N."/>
            <person name="Leuper L."/>
            <person name="LeVine S."/>
            <person name="Liu J."/>
            <person name="Liu X."/>
            <person name="Lokyitsang Y."/>
            <person name="Lokyitsang T."/>
            <person name="Lui A."/>
            <person name="Macdonald J."/>
            <person name="Major J."/>
            <person name="Marabella R."/>
            <person name="Maru K."/>
            <person name="Matthews C."/>
            <person name="McDonough S."/>
            <person name="Mehta T."/>
            <person name="Meldrim J."/>
            <person name="Melnikov A."/>
            <person name="Meneus L."/>
            <person name="Mihalev A."/>
            <person name="Mihova T."/>
            <person name="Miller K."/>
            <person name="Mittelman R."/>
            <person name="Mlenga V."/>
            <person name="Mulrain L."/>
            <person name="Munson G."/>
            <person name="Navidi A."/>
            <person name="Naylor J."/>
            <person name="Nguyen T."/>
            <person name="Nguyen N."/>
            <person name="Nguyen C."/>
            <person name="Nguyen T."/>
            <person name="Nicol R."/>
            <person name="Norbu N."/>
            <person name="Norbu C."/>
            <person name="Novod N."/>
            <person name="Nyima T."/>
            <person name="Olandt P."/>
            <person name="O'Neill B."/>
            <person name="O'Neill K."/>
            <person name="Osman S."/>
            <person name="Oyono L."/>
            <person name="Patti C."/>
            <person name="Perrin D."/>
            <person name="Phunkhang P."/>
            <person name="Pierre F."/>
            <person name="Priest M."/>
            <person name="Rachupka A."/>
            <person name="Raghuraman S."/>
            <person name="Rameau R."/>
            <person name="Ray V."/>
            <person name="Raymond C."/>
            <person name="Rege F."/>
            <person name="Rise C."/>
            <person name="Rogers J."/>
            <person name="Rogov P."/>
            <person name="Sahalie J."/>
            <person name="Settipalli S."/>
            <person name="Sharpe T."/>
            <person name="Shea T."/>
            <person name="Sheehan M."/>
            <person name="Sherpa N."/>
            <person name="Shi J."/>
            <person name="Shih D."/>
            <person name="Sloan J."/>
            <person name="Smith C."/>
            <person name="Sparrow T."/>
            <person name="Stalker J."/>
            <person name="Stange-Thomann N."/>
            <person name="Stavropoulos S."/>
            <person name="Stone C."/>
            <person name="Stone S."/>
            <person name="Sykes S."/>
            <person name="Tchuinga P."/>
            <person name="Tenzing P."/>
            <person name="Tesfaye S."/>
            <person name="Thoulutsang D."/>
            <person name="Thoulutsang Y."/>
            <person name="Topham K."/>
            <person name="Topping I."/>
            <person name="Tsamla T."/>
            <person name="Vassiliev H."/>
            <person name="Venkataraman V."/>
            <person name="Vo A."/>
            <person name="Wangchuk T."/>
            <person name="Wangdi T."/>
            <person name="Weiand M."/>
            <person name="Wilkinson J."/>
            <person name="Wilson A."/>
            <person name="Yadav S."/>
            <person name="Yang S."/>
            <person name="Yang X."/>
            <person name="Young G."/>
            <person name="Yu Q."/>
            <person name="Zainoun J."/>
            <person name="Zembek L."/>
            <person name="Zimmer A."/>
            <person name="Lander E.S."/>
        </authorList>
    </citation>
    <scope>NUCLEOTIDE SEQUENCE [LARGE SCALE GENOMIC DNA]</scope>
    <source>
        <strain evidence="12">Boxer</strain>
    </source>
</reference>
<dbReference type="InterPro" id="IPR013106">
    <property type="entry name" value="Ig_V-set"/>
</dbReference>
<name>A0A8P0T005_CANLF</name>
<evidence type="ECO:0000313" key="12">
    <source>
        <dbReference type="Ensembl" id="ENSCAFP00000047086.2"/>
    </source>
</evidence>
<evidence type="ECO:0000256" key="5">
    <source>
        <dbReference type="ARBA" id="ARBA00023136"/>
    </source>
</evidence>
<proteinExistence type="predicted"/>
<comment type="subcellular location">
    <subcellularLocation>
        <location evidence="1">Membrane</location>
        <topology evidence="1">Single-pass type I membrane protein</topology>
    </subcellularLocation>
</comment>
<feature type="signal peptide" evidence="10">
    <location>
        <begin position="1"/>
        <end position="30"/>
    </location>
</feature>
<dbReference type="SUPFAM" id="SSF48726">
    <property type="entry name" value="Immunoglobulin"/>
    <property type="match status" value="1"/>
</dbReference>
<dbReference type="Pfam" id="PF07686">
    <property type="entry name" value="V-set"/>
    <property type="match status" value="1"/>
</dbReference>
<feature type="chain" id="PRO_5035802495" description="V-set and transmembrane domain-containing protein 2B" evidence="10">
    <location>
        <begin position="31"/>
        <end position="384"/>
    </location>
</feature>
<reference evidence="12" key="2">
    <citation type="submission" date="2025-08" db="UniProtKB">
        <authorList>
            <consortium name="Ensembl"/>
        </authorList>
    </citation>
    <scope>IDENTIFICATION</scope>
</reference>
<evidence type="ECO:0000256" key="8">
    <source>
        <dbReference type="ARBA" id="ARBA00068295"/>
    </source>
</evidence>
<organism evidence="12 13">
    <name type="scientific">Canis lupus familiaris</name>
    <name type="common">Dog</name>
    <name type="synonym">Canis familiaris</name>
    <dbReference type="NCBI Taxonomy" id="9615"/>
    <lineage>
        <taxon>Eukaryota</taxon>
        <taxon>Metazoa</taxon>
        <taxon>Chordata</taxon>
        <taxon>Craniata</taxon>
        <taxon>Vertebrata</taxon>
        <taxon>Euteleostomi</taxon>
        <taxon>Mammalia</taxon>
        <taxon>Eutheria</taxon>
        <taxon>Laurasiatheria</taxon>
        <taxon>Carnivora</taxon>
        <taxon>Caniformia</taxon>
        <taxon>Canidae</taxon>
        <taxon>Canis</taxon>
    </lineage>
</organism>
<evidence type="ECO:0000256" key="7">
    <source>
        <dbReference type="ARBA" id="ARBA00023319"/>
    </source>
</evidence>
<keyword evidence="4" id="KW-1133">Transmembrane helix</keyword>
<feature type="domain" description="Ig-like" evidence="11">
    <location>
        <begin position="15"/>
        <end position="145"/>
    </location>
</feature>
<evidence type="ECO:0000256" key="3">
    <source>
        <dbReference type="ARBA" id="ARBA00022729"/>
    </source>
</evidence>
<accession>A0A8P0T005</accession>
<dbReference type="InterPro" id="IPR003599">
    <property type="entry name" value="Ig_sub"/>
</dbReference>
<evidence type="ECO:0000256" key="4">
    <source>
        <dbReference type="ARBA" id="ARBA00022989"/>
    </source>
</evidence>
<feature type="compositionally biased region" description="Low complexity" evidence="9">
    <location>
        <begin position="179"/>
        <end position="200"/>
    </location>
</feature>
<gene>
    <name evidence="12" type="primary">VSTM2B</name>
</gene>
<dbReference type="PANTHER" id="PTHR12207:SF27">
    <property type="entry name" value="V-SET AND TRANSMEMBRANE DOMAIN-CONTAINING PROTEIN 2B"/>
    <property type="match status" value="1"/>
</dbReference>
<protein>
    <recommendedName>
        <fullName evidence="8">V-set and transmembrane domain-containing protein 2B</fullName>
    </recommendedName>
</protein>
<evidence type="ECO:0000259" key="11">
    <source>
        <dbReference type="PROSITE" id="PS50835"/>
    </source>
</evidence>
<dbReference type="FunFam" id="2.60.40.10:FF:000804">
    <property type="entry name" value="V-set and transmembrane domain containing 2B"/>
    <property type="match status" value="1"/>
</dbReference>
<dbReference type="InterPro" id="IPR007110">
    <property type="entry name" value="Ig-like_dom"/>
</dbReference>
<dbReference type="GO" id="GO:0016020">
    <property type="term" value="C:membrane"/>
    <property type="evidence" value="ECO:0007669"/>
    <property type="project" value="UniProtKB-SubCell"/>
</dbReference>
<evidence type="ECO:0000256" key="9">
    <source>
        <dbReference type="SAM" id="MobiDB-lite"/>
    </source>
</evidence>
<feature type="region of interest" description="Disordered" evidence="9">
    <location>
        <begin position="161"/>
        <end position="228"/>
    </location>
</feature>
<keyword evidence="2" id="KW-0812">Transmembrane</keyword>
<feature type="region of interest" description="Disordered" evidence="9">
    <location>
        <begin position="356"/>
        <end position="384"/>
    </location>
</feature>
<keyword evidence="5" id="KW-0472">Membrane</keyword>
<evidence type="ECO:0000313" key="13">
    <source>
        <dbReference type="Proteomes" id="UP000002254"/>
    </source>
</evidence>
<dbReference type="InterPro" id="IPR051102">
    <property type="entry name" value="IgSF_V-set/TM_domain"/>
</dbReference>
<dbReference type="PANTHER" id="PTHR12207">
    <property type="entry name" value="V-SET AND TRANSMEMBRANE DOMAIN-CONTAINING PROTEIN"/>
    <property type="match status" value="1"/>
</dbReference>
<sequence>MEQRSRPCALGHLPPPLLLLHALLLCAAHATFTEVPQDVTVREGDDIEMPCAFRASGATSYSLEIQWWYLKEPPRELLHELALSVPGARSKVTNKDATKISTVRVQGNDISHRLRLSAVRRQDEGVYECRVSDYSDDDTQEHKAQALLRVLSRFAPPNMQAAEAVSHMQSSGPRRHGPASAANANTVGATGAAGRATSDPSHGDKSPPPGSPPAAARSPGVPEAAAASAAHAATTTVAAAASSASPLRGQVALLCHRRGSGHWLDSGVGDTNRTNPARKPRPEPVSRAAGRAVRRPVSAPPAGGGICAGVLIWKVDRNLGGGVGIPGLGGARSGGVCVCVRYGPGGHGAPLWPGASRRGGEWSAEGARGALPVEANEGSHEKDV</sequence>